<keyword evidence="5" id="KW-0963">Cytoplasm</keyword>
<evidence type="ECO:0000256" key="3">
    <source>
        <dbReference type="ARBA" id="ARBA00004607"/>
    </source>
</evidence>
<sequence length="169" mass="19176">MANVDELTNVVKDTLVNRGVLGQLKARIRAEVYKALDNQEVPKPKLPAENVLINELIREYLEYNNYKYTESVLIAESDQPQKSLGRSFVMDELNIAQDMLEPSGRMPLLYNIISYFMKVKPFHEHSTDEGVLGNRQNAYKILGGQTRDETSSDLHSFSRLGPSTISNNN</sequence>
<dbReference type="GO" id="GO:0034453">
    <property type="term" value="P:microtubule anchoring"/>
    <property type="evidence" value="ECO:0007669"/>
    <property type="project" value="InterPro"/>
</dbReference>
<evidence type="ECO:0000313" key="16">
    <source>
        <dbReference type="Proteomes" id="UP000009022"/>
    </source>
</evidence>
<evidence type="ECO:0000256" key="13">
    <source>
        <dbReference type="SAM" id="MobiDB-lite"/>
    </source>
</evidence>
<dbReference type="OrthoDB" id="5970631at2759"/>
<evidence type="ECO:0000256" key="10">
    <source>
        <dbReference type="ARBA" id="ARBA00070736"/>
    </source>
</evidence>
<dbReference type="CTD" id="6750089"/>
<organism evidence="15 16">
    <name type="scientific">Trichoplax adhaerens</name>
    <name type="common">Trichoplax reptans</name>
    <dbReference type="NCBI Taxonomy" id="10228"/>
    <lineage>
        <taxon>Eukaryota</taxon>
        <taxon>Metazoa</taxon>
        <taxon>Placozoa</taxon>
        <taxon>Uniplacotomia</taxon>
        <taxon>Trichoplacea</taxon>
        <taxon>Trichoplacidae</taxon>
        <taxon>Trichoplax</taxon>
    </lineage>
</organism>
<keyword evidence="6" id="KW-0970">Cilium biogenesis/degradation</keyword>
<comment type="function">
    <text evidence="9">Involved in the biogenesis of cilia. Required for the recruitment of PLK1 to centrosomes and S phase progression.</text>
</comment>
<dbReference type="GO" id="GO:0031514">
    <property type="term" value="C:motile cilium"/>
    <property type="evidence" value="ECO:0000318"/>
    <property type="project" value="GO_Central"/>
</dbReference>
<dbReference type="InParanoid" id="B3RHZ0"/>
<dbReference type="PhylomeDB" id="B3RHZ0"/>
<dbReference type="AlphaFoldDB" id="B3RHZ0"/>
<evidence type="ECO:0000256" key="8">
    <source>
        <dbReference type="ARBA" id="ARBA00023273"/>
    </source>
</evidence>
<comment type="subcellular location">
    <subcellularLocation>
        <location evidence="1">Cytoplasm</location>
        <location evidence="1">Cytoskeleton</location>
        <location evidence="1">Cilium basal body</location>
    </subcellularLocation>
    <subcellularLocation>
        <location evidence="3">Cytoplasm</location>
        <location evidence="3">Cytoskeleton</location>
        <location evidence="3">Microtubule organizing center</location>
        <location evidence="3">Centrosome</location>
        <location evidence="3">Centriolar satellite</location>
    </subcellularLocation>
    <subcellularLocation>
        <location evidence="2">Cytoplasmic granule</location>
    </subcellularLocation>
</comment>
<comment type="similarity">
    <text evidence="4">Belongs to the CEP43 family.</text>
</comment>
<dbReference type="HOGENOM" id="CLU_119108_1_0_1"/>
<feature type="domain" description="FGFR1 oncogene partner (FOP) N-terminal dimerisation" evidence="14">
    <location>
        <begin position="49"/>
        <end position="114"/>
    </location>
</feature>
<dbReference type="GeneID" id="6750089"/>
<dbReference type="InterPro" id="IPR018993">
    <property type="entry name" value="FOP_dimerisation-dom_N"/>
</dbReference>
<dbReference type="PROSITE" id="PS50896">
    <property type="entry name" value="LISH"/>
    <property type="match status" value="1"/>
</dbReference>
<keyword evidence="7" id="KW-0206">Cytoskeleton</keyword>
<dbReference type="RefSeq" id="XP_002108148.1">
    <property type="nucleotide sequence ID" value="XM_002108112.1"/>
</dbReference>
<evidence type="ECO:0000256" key="1">
    <source>
        <dbReference type="ARBA" id="ARBA00004120"/>
    </source>
</evidence>
<dbReference type="GO" id="GO:0005813">
    <property type="term" value="C:centrosome"/>
    <property type="evidence" value="ECO:0000318"/>
    <property type="project" value="GO_Central"/>
</dbReference>
<dbReference type="eggNOG" id="ENOG502S0C1">
    <property type="taxonomic scope" value="Eukaryota"/>
</dbReference>
<dbReference type="GO" id="GO:0034451">
    <property type="term" value="C:centriolar satellite"/>
    <property type="evidence" value="ECO:0007669"/>
    <property type="project" value="UniProtKB-SubCell"/>
</dbReference>
<dbReference type="PANTHER" id="PTHR15431:SF19">
    <property type="entry name" value="CENTROSOMAL PROTEIN 20-RELATED"/>
    <property type="match status" value="1"/>
</dbReference>
<protein>
    <recommendedName>
        <fullName evidence="10">Centrosomal protein 20</fullName>
    </recommendedName>
    <alternativeName>
        <fullName evidence="11">FGFR1OP N-terminal-like protein</fullName>
    </alternativeName>
    <alternativeName>
        <fullName evidence="12">LisH domain-containing protein FOPNL</fullName>
    </alternativeName>
</protein>
<evidence type="ECO:0000259" key="14">
    <source>
        <dbReference type="Pfam" id="PF09398"/>
    </source>
</evidence>
<keyword evidence="8" id="KW-0966">Cell projection</keyword>
<name>B3RHZ0_TRIAD</name>
<dbReference type="Pfam" id="PF09398">
    <property type="entry name" value="FOP_dimer"/>
    <property type="match status" value="1"/>
</dbReference>
<dbReference type="PANTHER" id="PTHR15431">
    <property type="entry name" value="FGFR1 ONCOGENE PARTNER/LISH DOMAIN-CONTAINING PROTEIN"/>
    <property type="match status" value="1"/>
</dbReference>
<evidence type="ECO:0000256" key="5">
    <source>
        <dbReference type="ARBA" id="ARBA00022490"/>
    </source>
</evidence>
<evidence type="ECO:0000313" key="15">
    <source>
        <dbReference type="EMBL" id="EDV28946.1"/>
    </source>
</evidence>
<accession>B3RHZ0</accession>
<proteinExistence type="inferred from homology"/>
<dbReference type="GO" id="GO:0060271">
    <property type="term" value="P:cilium assembly"/>
    <property type="evidence" value="ECO:0000318"/>
    <property type="project" value="GO_Central"/>
</dbReference>
<reference evidence="15 16" key="1">
    <citation type="journal article" date="2008" name="Nature">
        <title>The Trichoplax genome and the nature of placozoans.</title>
        <authorList>
            <person name="Srivastava M."/>
            <person name="Begovic E."/>
            <person name="Chapman J."/>
            <person name="Putnam N.H."/>
            <person name="Hellsten U."/>
            <person name="Kawashima T."/>
            <person name="Kuo A."/>
            <person name="Mitros T."/>
            <person name="Salamov A."/>
            <person name="Carpenter M.L."/>
            <person name="Signorovitch A.Y."/>
            <person name="Moreno M.A."/>
            <person name="Kamm K."/>
            <person name="Grimwood J."/>
            <person name="Schmutz J."/>
            <person name="Shapiro H."/>
            <person name="Grigoriev I.V."/>
            <person name="Buss L.W."/>
            <person name="Schierwater B."/>
            <person name="Dellaporta S.L."/>
            <person name="Rokhsar D.S."/>
        </authorList>
    </citation>
    <scope>NUCLEOTIDE SEQUENCE [LARGE SCALE GENOMIC DNA]</scope>
    <source>
        <strain evidence="15 16">Grell-BS-1999</strain>
    </source>
</reference>
<dbReference type="EMBL" id="DS985241">
    <property type="protein sequence ID" value="EDV28946.1"/>
    <property type="molecule type" value="Genomic_DNA"/>
</dbReference>
<dbReference type="OMA" id="EYLVFNR"/>
<dbReference type="InterPro" id="IPR006594">
    <property type="entry name" value="LisH"/>
</dbReference>
<evidence type="ECO:0000256" key="4">
    <source>
        <dbReference type="ARBA" id="ARBA00005385"/>
    </source>
</evidence>
<evidence type="ECO:0000256" key="2">
    <source>
        <dbReference type="ARBA" id="ARBA00004463"/>
    </source>
</evidence>
<dbReference type="FunCoup" id="B3RHZ0">
    <property type="interactions" value="733"/>
</dbReference>
<evidence type="ECO:0000256" key="6">
    <source>
        <dbReference type="ARBA" id="ARBA00022794"/>
    </source>
</evidence>
<dbReference type="FunFam" id="1.20.960.40:FF:000002">
    <property type="entry name" value="LisH domain-containing protein FOPNL"/>
    <property type="match status" value="1"/>
</dbReference>
<evidence type="ECO:0000256" key="12">
    <source>
        <dbReference type="ARBA" id="ARBA00081996"/>
    </source>
</evidence>
<dbReference type="Gene3D" id="1.20.960.40">
    <property type="match status" value="1"/>
</dbReference>
<feature type="region of interest" description="Disordered" evidence="13">
    <location>
        <begin position="145"/>
        <end position="169"/>
    </location>
</feature>
<evidence type="ECO:0000256" key="11">
    <source>
        <dbReference type="ARBA" id="ARBA00076755"/>
    </source>
</evidence>
<dbReference type="STRING" id="10228.B3RHZ0"/>
<evidence type="ECO:0000256" key="9">
    <source>
        <dbReference type="ARBA" id="ARBA00055043"/>
    </source>
</evidence>
<gene>
    <name evidence="15" type="ORF">TRIADDRAFT_63536</name>
</gene>
<dbReference type="KEGG" id="tad:TRIADDRAFT_63536"/>
<dbReference type="Proteomes" id="UP000009022">
    <property type="component" value="Unassembled WGS sequence"/>
</dbReference>
<keyword evidence="16" id="KW-1185">Reference proteome</keyword>
<evidence type="ECO:0000256" key="7">
    <source>
        <dbReference type="ARBA" id="ARBA00023212"/>
    </source>
</evidence>
<dbReference type="GO" id="GO:0036064">
    <property type="term" value="C:ciliary basal body"/>
    <property type="evidence" value="ECO:0000318"/>
    <property type="project" value="GO_Central"/>
</dbReference>